<feature type="transmembrane region" description="Helical" evidence="2">
    <location>
        <begin position="123"/>
        <end position="140"/>
    </location>
</feature>
<dbReference type="HOGENOM" id="CLU_750200_0_0_1"/>
<dbReference type="InParanoid" id="H2AZW5"/>
<dbReference type="KEGG" id="kaf:KAFR_0I01340"/>
<feature type="compositionally biased region" description="Polar residues" evidence="1">
    <location>
        <begin position="32"/>
        <end position="43"/>
    </location>
</feature>
<dbReference type="EMBL" id="HE650829">
    <property type="protein sequence ID" value="CCF59915.1"/>
    <property type="molecule type" value="Genomic_DNA"/>
</dbReference>
<feature type="region of interest" description="Disordered" evidence="1">
    <location>
        <begin position="15"/>
        <end position="75"/>
    </location>
</feature>
<evidence type="ECO:0000256" key="2">
    <source>
        <dbReference type="SAM" id="Phobius"/>
    </source>
</evidence>
<sequence>MSNSSEGSWSYVEVNNYNSERSDDDMDVADVLSNTSSESSPHNYKNDDDDDDDDDGDDEFNTLSHPSVPTNNIDTSFDTLTGSKIGKSKNLVIPKVEDLSFFANSGNNDILNGKISKNKFKNLHLIVLTSLVSVILTIGFEKSLQMYRDQYYHTTTTDTENNGIVKGPTDDLSVSWLIETQQTYLKVKLNDDDDNNAALLTDPGPNNWVPKGKYYVDFDNRIIVPINEDEFNIFQSTKLYWYTILSNVKKKYHEDYYRSIRRANDSYRKLVKMSTYYSKAIKGMVIRNCSNQSKRLKQLSKSFKSVFIRKYRLLHSEYQNFIRGINSRYIRAKSVYRNKKLKDSIMKKYHQHCRVCKSNRKANIRKQVN</sequence>
<keyword evidence="2" id="KW-0812">Transmembrane</keyword>
<name>H2AZW5_KAZAF</name>
<evidence type="ECO:0000313" key="3">
    <source>
        <dbReference type="EMBL" id="CCF59915.1"/>
    </source>
</evidence>
<dbReference type="Proteomes" id="UP000005220">
    <property type="component" value="Chromosome 9"/>
</dbReference>
<dbReference type="GeneID" id="13883551"/>
<evidence type="ECO:0008006" key="5">
    <source>
        <dbReference type="Google" id="ProtNLM"/>
    </source>
</evidence>
<dbReference type="FunCoup" id="H2AZW5">
    <property type="interactions" value="65"/>
</dbReference>
<keyword evidence="2" id="KW-1133">Transmembrane helix</keyword>
<dbReference type="AlphaFoldDB" id="H2AZW5"/>
<accession>H2AZW5</accession>
<protein>
    <recommendedName>
        <fullName evidence="5">Plasmodium RESA N-terminal domain-containing protein</fullName>
    </recommendedName>
</protein>
<evidence type="ECO:0000313" key="4">
    <source>
        <dbReference type="Proteomes" id="UP000005220"/>
    </source>
</evidence>
<keyword evidence="4" id="KW-1185">Reference proteome</keyword>
<proteinExistence type="predicted"/>
<evidence type="ECO:0000256" key="1">
    <source>
        <dbReference type="SAM" id="MobiDB-lite"/>
    </source>
</evidence>
<feature type="compositionally biased region" description="Acidic residues" evidence="1">
    <location>
        <begin position="47"/>
        <end position="60"/>
    </location>
</feature>
<reference evidence="3 4" key="1">
    <citation type="journal article" date="2011" name="Proc. Natl. Acad. Sci. U.S.A.">
        <title>Evolutionary erosion of yeast sex chromosomes by mating-type switching accidents.</title>
        <authorList>
            <person name="Gordon J.L."/>
            <person name="Armisen D."/>
            <person name="Proux-Wera E."/>
            <person name="Oheigeartaigh S.S."/>
            <person name="Byrne K.P."/>
            <person name="Wolfe K.H."/>
        </authorList>
    </citation>
    <scope>NUCLEOTIDE SEQUENCE [LARGE SCALE GENOMIC DNA]</scope>
    <source>
        <strain evidence="4">ATCC 22294 / BCRC 22015 / CBS 2517 / CECT 1963 / NBRC 1671 / NRRL Y-8276</strain>
    </source>
</reference>
<dbReference type="RefSeq" id="XP_003959050.1">
    <property type="nucleotide sequence ID" value="XM_003959001.1"/>
</dbReference>
<keyword evidence="2" id="KW-0472">Membrane</keyword>
<gene>
    <name evidence="3" type="primary">KAFR0I01340</name>
    <name evidence="3" type="ORF">KAFR_0I01340</name>
</gene>
<organism evidence="3 4">
    <name type="scientific">Kazachstania africana (strain ATCC 22294 / BCRC 22015 / CBS 2517 / CECT 1963 / NBRC 1671 / NRRL Y-8276)</name>
    <name type="common">Yeast</name>
    <name type="synonym">Kluyveromyces africanus</name>
    <dbReference type="NCBI Taxonomy" id="1071382"/>
    <lineage>
        <taxon>Eukaryota</taxon>
        <taxon>Fungi</taxon>
        <taxon>Dikarya</taxon>
        <taxon>Ascomycota</taxon>
        <taxon>Saccharomycotina</taxon>
        <taxon>Saccharomycetes</taxon>
        <taxon>Saccharomycetales</taxon>
        <taxon>Saccharomycetaceae</taxon>
        <taxon>Kazachstania</taxon>
    </lineage>
</organism>
<feature type="compositionally biased region" description="Polar residues" evidence="1">
    <location>
        <begin position="61"/>
        <end position="75"/>
    </location>
</feature>